<dbReference type="EMBL" id="JAPWDO010000004">
    <property type="protein sequence ID" value="KAJ5473043.1"/>
    <property type="molecule type" value="Genomic_DNA"/>
</dbReference>
<protein>
    <submittedName>
        <fullName evidence="1">Uncharacterized protein</fullName>
    </submittedName>
</protein>
<sequence>MSTKANIISNVFLLSEHYGDVSPRGARQFLSAATETARCKRTFNAGPAARPDNMRWRETRA</sequence>
<name>A0A9W9WTE3_9EURO</name>
<dbReference type="Proteomes" id="UP001147760">
    <property type="component" value="Unassembled WGS sequence"/>
</dbReference>
<keyword evidence="2" id="KW-1185">Reference proteome</keyword>
<proteinExistence type="predicted"/>
<evidence type="ECO:0000313" key="1">
    <source>
        <dbReference type="EMBL" id="KAJ5473043.1"/>
    </source>
</evidence>
<reference evidence="1" key="2">
    <citation type="journal article" date="2023" name="IMA Fungus">
        <title>Comparative genomic study of the Penicillium genus elucidates a diverse pangenome and 15 lateral gene transfer events.</title>
        <authorList>
            <person name="Petersen C."/>
            <person name="Sorensen T."/>
            <person name="Nielsen M.R."/>
            <person name="Sondergaard T.E."/>
            <person name="Sorensen J.L."/>
            <person name="Fitzpatrick D.A."/>
            <person name="Frisvad J.C."/>
            <person name="Nielsen K.L."/>
        </authorList>
    </citation>
    <scope>NUCLEOTIDE SEQUENCE</scope>
    <source>
        <strain evidence="1">IBT 17660</strain>
    </source>
</reference>
<comment type="caution">
    <text evidence="1">The sequence shown here is derived from an EMBL/GenBank/DDBJ whole genome shotgun (WGS) entry which is preliminary data.</text>
</comment>
<dbReference type="AlphaFoldDB" id="A0A9W9WTE3"/>
<accession>A0A9W9WTE3</accession>
<gene>
    <name evidence="1" type="ORF">N7530_007044</name>
</gene>
<evidence type="ECO:0000313" key="2">
    <source>
        <dbReference type="Proteomes" id="UP001147760"/>
    </source>
</evidence>
<organism evidence="1 2">
    <name type="scientific">Penicillium desertorum</name>
    <dbReference type="NCBI Taxonomy" id="1303715"/>
    <lineage>
        <taxon>Eukaryota</taxon>
        <taxon>Fungi</taxon>
        <taxon>Dikarya</taxon>
        <taxon>Ascomycota</taxon>
        <taxon>Pezizomycotina</taxon>
        <taxon>Eurotiomycetes</taxon>
        <taxon>Eurotiomycetidae</taxon>
        <taxon>Eurotiales</taxon>
        <taxon>Aspergillaceae</taxon>
        <taxon>Penicillium</taxon>
    </lineage>
</organism>
<reference evidence="1" key="1">
    <citation type="submission" date="2022-12" db="EMBL/GenBank/DDBJ databases">
        <authorList>
            <person name="Petersen C."/>
        </authorList>
    </citation>
    <scope>NUCLEOTIDE SEQUENCE</scope>
    <source>
        <strain evidence="1">IBT 17660</strain>
    </source>
</reference>
<dbReference type="OrthoDB" id="10318291at2759"/>